<dbReference type="EMBL" id="AMYD01001867">
    <property type="protein sequence ID" value="EQB51228.1"/>
    <property type="molecule type" value="Genomic_DNA"/>
</dbReference>
<reference evidence="5" key="1">
    <citation type="journal article" date="2013" name="Mol. Plant Microbe Interact.">
        <title>Global aspects of pacC regulation of pathogenicity genes in Colletotrichum gloeosporioides as revealed by transcriptome analysis.</title>
        <authorList>
            <person name="Alkan N."/>
            <person name="Meng X."/>
            <person name="Friedlander G."/>
            <person name="Reuveni E."/>
            <person name="Sukno S."/>
            <person name="Sherman A."/>
            <person name="Thon M."/>
            <person name="Fluhr R."/>
            <person name="Prusky D."/>
        </authorList>
    </citation>
    <scope>NUCLEOTIDE SEQUENCE [LARGE SCALE GENOMIC DNA]</scope>
    <source>
        <strain evidence="5">Cg-14</strain>
    </source>
</reference>
<organism evidence="4 5">
    <name type="scientific">Colletotrichum gloeosporioides (strain Cg-14)</name>
    <name type="common">Anthracnose fungus</name>
    <name type="synonym">Glomerella cingulata</name>
    <dbReference type="NCBI Taxonomy" id="1237896"/>
    <lineage>
        <taxon>Eukaryota</taxon>
        <taxon>Fungi</taxon>
        <taxon>Dikarya</taxon>
        <taxon>Ascomycota</taxon>
        <taxon>Pezizomycotina</taxon>
        <taxon>Sordariomycetes</taxon>
        <taxon>Hypocreomycetidae</taxon>
        <taxon>Glomerellales</taxon>
        <taxon>Glomerellaceae</taxon>
        <taxon>Colletotrichum</taxon>
        <taxon>Colletotrichum gloeosporioides species complex</taxon>
    </lineage>
</organism>
<evidence type="ECO:0000313" key="5">
    <source>
        <dbReference type="Proteomes" id="UP000015530"/>
    </source>
</evidence>
<dbReference type="SUPFAM" id="SSF117281">
    <property type="entry name" value="Kelch motif"/>
    <property type="match status" value="1"/>
</dbReference>
<name>T0KE61_COLGC</name>
<feature type="coiled-coil region" evidence="1">
    <location>
        <begin position="313"/>
        <end position="340"/>
    </location>
</feature>
<evidence type="ECO:0000256" key="2">
    <source>
        <dbReference type="SAM" id="MobiDB-lite"/>
    </source>
</evidence>
<dbReference type="AlphaFoldDB" id="T0KE61"/>
<dbReference type="HOGENOM" id="CLU_012508_3_1_1"/>
<feature type="region of interest" description="Disordered" evidence="2">
    <location>
        <begin position="380"/>
        <end position="422"/>
    </location>
</feature>
<dbReference type="Gene3D" id="2.120.10.80">
    <property type="entry name" value="Kelch-type beta propeller"/>
    <property type="match status" value="1"/>
</dbReference>
<gene>
    <name evidence="4" type="ORF">CGLO_09252</name>
</gene>
<accession>T0KE61</accession>
<dbReference type="InterPro" id="IPR015915">
    <property type="entry name" value="Kelch-typ_b-propeller"/>
</dbReference>
<dbReference type="Proteomes" id="UP000015530">
    <property type="component" value="Unassembled WGS sequence"/>
</dbReference>
<feature type="transmembrane region" description="Helical" evidence="3">
    <location>
        <begin position="287"/>
        <end position="311"/>
    </location>
</feature>
<evidence type="ECO:0000313" key="4">
    <source>
        <dbReference type="EMBL" id="EQB51228.1"/>
    </source>
</evidence>
<keyword evidence="1" id="KW-0175">Coiled coil</keyword>
<keyword evidence="3" id="KW-0472">Membrane</keyword>
<comment type="caution">
    <text evidence="4">The sequence shown here is derived from an EMBL/GenBank/DDBJ whole genome shotgun (WGS) entry which is preliminary data.</text>
</comment>
<proteinExistence type="predicted"/>
<dbReference type="OrthoDB" id="540004at2759"/>
<evidence type="ECO:0000256" key="3">
    <source>
        <dbReference type="SAM" id="Phobius"/>
    </source>
</evidence>
<sequence>MWKDPSSDTFYVWGGRVTNHVKPPKKELWRFKTLSNGHGEWETVASNLAQLPGLIRVTEGTFAQNNATAYYFGGYAIEETDSNIIRQTNNSLSVPGFLTIDLNNGKFSNRSDLVKGFGDYGTFKGGSSQFVPFGTEASKWHVQKTQGDIPESREKFCTVGVPGPENTYEIFIYGGRPTVDSYDFSDVYVLSLPGFRFFKASYSDTPRADHACVRVGSGGRQMLSIGGLNHFGYPREWFDKDPWAQGLRIFDLTQMRWSDNYNASAAAYESPRVNKDSVGWSSDEVRALFLECGVVGGLAGLLALIVALFVLASKRKKRRAEAIRSSLDELETERKEKNDQHYLKARTEVATAGHQLFELHGDGDPVEVHSNCNLAEAHGDCNPAEMSADNQPLEPKSRSQDMEQWMKQRSIPDLSVHGRSKP</sequence>
<dbReference type="STRING" id="1237896.T0KE61"/>
<evidence type="ECO:0000256" key="1">
    <source>
        <dbReference type="SAM" id="Coils"/>
    </source>
</evidence>
<protein>
    <submittedName>
        <fullName evidence="4">Kelch repeat protein</fullName>
    </submittedName>
</protein>
<keyword evidence="3" id="KW-1133">Transmembrane helix</keyword>
<keyword evidence="3" id="KW-0812">Transmembrane</keyword>
<feature type="compositionally biased region" description="Basic and acidic residues" evidence="2">
    <location>
        <begin position="395"/>
        <end position="406"/>
    </location>
</feature>